<dbReference type="SUPFAM" id="SSF55785">
    <property type="entry name" value="PYP-like sensor domain (PAS domain)"/>
    <property type="match status" value="1"/>
</dbReference>
<dbReference type="InterPro" id="IPR035965">
    <property type="entry name" value="PAS-like_dom_sf"/>
</dbReference>
<evidence type="ECO:0000256" key="1">
    <source>
        <dbReference type="SAM" id="Coils"/>
    </source>
</evidence>
<keyword evidence="1" id="KW-0175">Coiled coil</keyword>
<gene>
    <name evidence="3" type="ORF">DSLASN_13020</name>
</gene>
<feature type="domain" description="PAS fold-4" evidence="2">
    <location>
        <begin position="30"/>
        <end position="148"/>
    </location>
</feature>
<accession>A0ABN6F231</accession>
<reference evidence="3 4" key="1">
    <citation type="submission" date="2021-02" db="EMBL/GenBank/DDBJ databases">
        <title>Complete genome of Desulfoluna sp. strain ASN36.</title>
        <authorList>
            <person name="Takahashi A."/>
            <person name="Kojima H."/>
            <person name="Fukui M."/>
        </authorList>
    </citation>
    <scope>NUCLEOTIDE SEQUENCE [LARGE SCALE GENOMIC DNA]</scope>
    <source>
        <strain evidence="3 4">ASN36</strain>
    </source>
</reference>
<dbReference type="Pfam" id="PF08448">
    <property type="entry name" value="PAS_4"/>
    <property type="match status" value="1"/>
</dbReference>
<dbReference type="RefSeq" id="WP_236891950.1">
    <property type="nucleotide sequence ID" value="NZ_AP024488.1"/>
</dbReference>
<dbReference type="EMBL" id="AP024488">
    <property type="protein sequence ID" value="BCS95670.1"/>
    <property type="molecule type" value="Genomic_DNA"/>
</dbReference>
<dbReference type="Gene3D" id="3.30.450.20">
    <property type="entry name" value="PAS domain"/>
    <property type="match status" value="1"/>
</dbReference>
<organism evidence="3 4">
    <name type="scientific">Desulfoluna limicola</name>
    <dbReference type="NCBI Taxonomy" id="2810562"/>
    <lineage>
        <taxon>Bacteria</taxon>
        <taxon>Pseudomonadati</taxon>
        <taxon>Thermodesulfobacteriota</taxon>
        <taxon>Desulfobacteria</taxon>
        <taxon>Desulfobacterales</taxon>
        <taxon>Desulfolunaceae</taxon>
        <taxon>Desulfoluna</taxon>
    </lineage>
</organism>
<keyword evidence="4" id="KW-1185">Reference proteome</keyword>
<proteinExistence type="predicted"/>
<evidence type="ECO:0000259" key="2">
    <source>
        <dbReference type="Pfam" id="PF08448"/>
    </source>
</evidence>
<sequence>MTGAISMAWKGEQMVLHWMRRRTISADEVLKALPDLVFVFDRDGRYLKVMGGAERRFYDDASFLKGKLIHDVLPVDAADHYLSIIHRVLDTQTIQVVEYNLSSEDLEASPKDGPSGEQWFQGRVAPLHIGGEPLGCVLWTVINITEKKKAEMERDRAMAELENALAEINTLKGILPICSACKKIRDEGGGWHQLEDYISDHSDADFSHGICPDCMKTLYPECCREDEQGP</sequence>
<dbReference type="InterPro" id="IPR013656">
    <property type="entry name" value="PAS_4"/>
</dbReference>
<dbReference type="InterPro" id="IPR000014">
    <property type="entry name" value="PAS"/>
</dbReference>
<dbReference type="Proteomes" id="UP001320148">
    <property type="component" value="Chromosome"/>
</dbReference>
<evidence type="ECO:0000313" key="3">
    <source>
        <dbReference type="EMBL" id="BCS95670.1"/>
    </source>
</evidence>
<evidence type="ECO:0000313" key="4">
    <source>
        <dbReference type="Proteomes" id="UP001320148"/>
    </source>
</evidence>
<dbReference type="CDD" id="cd00130">
    <property type="entry name" value="PAS"/>
    <property type="match status" value="1"/>
</dbReference>
<protein>
    <recommendedName>
        <fullName evidence="2">PAS fold-4 domain-containing protein</fullName>
    </recommendedName>
</protein>
<name>A0ABN6F231_9BACT</name>
<feature type="coiled-coil region" evidence="1">
    <location>
        <begin position="142"/>
        <end position="174"/>
    </location>
</feature>